<evidence type="ECO:0000313" key="2">
    <source>
        <dbReference type="EMBL" id="MFC4525763.1"/>
    </source>
</evidence>
<sequence length="602" mass="65395">MKNVYGANRRRSGTAIRLMALAVAAALGFTGIAQAVEIDTGNPDISIRWDNTVRYNLGHRAHQQDGSILASPNYDDGDRNFGNNSIVTNRLDVLSEFDFVYKKNYGFRLSADGWYDQAYESLDNTHVASSNHIVNGAPALGLPNYTNRYFHGPSGQILDAFAFGNFDVDDVNVNTKAGRYTVFWGEALLNPINSLSYGQASLDIGKLLTVPGVTAKELFRPRPQVSTQVQATPTLSIEGQYYLGWEQVFYPESGSYMAPNDAVLQGGQSLYINAAQRVLRGNDITPSDHGDWGLAMRWTPELIDSTIGLYYRKTSDIQPQVIVAPAVAPNVPAAVCKKLGYKSITPTVCYIDPSMASVSQILQGNIGQYMASYASDIDIYGASFAKQILGVSVSAEVNYRHNMPLVSVPIQLLPAALASKVPGAISTLPEQGQTAGARGDTWHAVTDFAGIVPKTPLFDTANYVVEFTYNRWDKVTQNAAAFLGAPTYTGIDKPTKDFIGTQVNFTPTWFQVYPGVDLLLPLTYSMGLVGNSAVTFGGNKGNGNFSIGVGADVRSKYRFDLKYIGFEGRVATNAAGQVTSSAGLASLLRDRNYVDFTFQTTF</sequence>
<keyword evidence="1" id="KW-0732">Signal</keyword>
<comment type="caution">
    <text evidence="2">The sequence shown here is derived from an EMBL/GenBank/DDBJ whole genome shotgun (WGS) entry which is preliminary data.</text>
</comment>
<name>A0ABV9BYP0_9GAMM</name>
<reference evidence="3" key="1">
    <citation type="journal article" date="2019" name="Int. J. Syst. Evol. Microbiol.">
        <title>The Global Catalogue of Microorganisms (GCM) 10K type strain sequencing project: providing services to taxonomists for standard genome sequencing and annotation.</title>
        <authorList>
            <consortium name="The Broad Institute Genomics Platform"/>
            <consortium name="The Broad Institute Genome Sequencing Center for Infectious Disease"/>
            <person name="Wu L."/>
            <person name="Ma J."/>
        </authorList>
    </citation>
    <scope>NUCLEOTIDE SEQUENCE [LARGE SCALE GENOMIC DNA]</scope>
    <source>
        <strain evidence="3">CCM 4481</strain>
    </source>
</reference>
<keyword evidence="3" id="KW-1185">Reference proteome</keyword>
<evidence type="ECO:0000313" key="3">
    <source>
        <dbReference type="Proteomes" id="UP001595961"/>
    </source>
</evidence>
<protein>
    <submittedName>
        <fullName evidence="2">DUF1302 domain-containing protein</fullName>
    </submittedName>
</protein>
<dbReference type="EMBL" id="JBHSGA010000008">
    <property type="protein sequence ID" value="MFC4525763.1"/>
    <property type="molecule type" value="Genomic_DNA"/>
</dbReference>
<accession>A0ABV9BYP0</accession>
<dbReference type="Pfam" id="PF06980">
    <property type="entry name" value="DUF1302"/>
    <property type="match status" value="1"/>
</dbReference>
<feature type="chain" id="PRO_5047421215" evidence="1">
    <location>
        <begin position="36"/>
        <end position="602"/>
    </location>
</feature>
<evidence type="ECO:0000256" key="1">
    <source>
        <dbReference type="SAM" id="SignalP"/>
    </source>
</evidence>
<gene>
    <name evidence="2" type="ORF">ACFO5W_03865</name>
</gene>
<feature type="signal peptide" evidence="1">
    <location>
        <begin position="1"/>
        <end position="35"/>
    </location>
</feature>
<dbReference type="InterPro" id="IPR010727">
    <property type="entry name" value="DUF1302"/>
</dbReference>
<dbReference type="RefSeq" id="WP_266150485.1">
    <property type="nucleotide sequence ID" value="NZ_CP064028.1"/>
</dbReference>
<proteinExistence type="predicted"/>
<organism evidence="2 3">
    <name type="scientific">Dyella halodurans</name>
    <dbReference type="NCBI Taxonomy" id="1920171"/>
    <lineage>
        <taxon>Bacteria</taxon>
        <taxon>Pseudomonadati</taxon>
        <taxon>Pseudomonadota</taxon>
        <taxon>Gammaproteobacteria</taxon>
        <taxon>Lysobacterales</taxon>
        <taxon>Rhodanobacteraceae</taxon>
        <taxon>Dyella</taxon>
    </lineage>
</organism>
<dbReference type="Proteomes" id="UP001595961">
    <property type="component" value="Unassembled WGS sequence"/>
</dbReference>